<proteinExistence type="predicted"/>
<reference evidence="2 3" key="1">
    <citation type="journal article" date="2023" name="G3 (Bethesda)">
        <title>A chromosome-length genome assembly and annotation of blackberry (Rubus argutus, cv. 'Hillquist').</title>
        <authorList>
            <person name="Bruna T."/>
            <person name="Aryal R."/>
            <person name="Dudchenko O."/>
            <person name="Sargent D.J."/>
            <person name="Mead D."/>
            <person name="Buti M."/>
            <person name="Cavallini A."/>
            <person name="Hytonen T."/>
            <person name="Andres J."/>
            <person name="Pham M."/>
            <person name="Weisz D."/>
            <person name="Mascagni F."/>
            <person name="Usai G."/>
            <person name="Natali L."/>
            <person name="Bassil N."/>
            <person name="Fernandez G.E."/>
            <person name="Lomsadze A."/>
            <person name="Armour M."/>
            <person name="Olukolu B."/>
            <person name="Poorten T."/>
            <person name="Britton C."/>
            <person name="Davik J."/>
            <person name="Ashrafi H."/>
            <person name="Aiden E.L."/>
            <person name="Borodovsky M."/>
            <person name="Worthington M."/>
        </authorList>
    </citation>
    <scope>NUCLEOTIDE SEQUENCE [LARGE SCALE GENOMIC DNA]</scope>
    <source>
        <strain evidence="2">PI 553951</strain>
    </source>
</reference>
<accession>A0AAW1Y280</accession>
<feature type="region of interest" description="Disordered" evidence="1">
    <location>
        <begin position="1"/>
        <end position="44"/>
    </location>
</feature>
<name>A0AAW1Y280_RUBAR</name>
<dbReference type="AlphaFoldDB" id="A0AAW1Y280"/>
<comment type="caution">
    <text evidence="2">The sequence shown here is derived from an EMBL/GenBank/DDBJ whole genome shotgun (WGS) entry which is preliminary data.</text>
</comment>
<evidence type="ECO:0000313" key="3">
    <source>
        <dbReference type="Proteomes" id="UP001457282"/>
    </source>
</evidence>
<keyword evidence="3" id="KW-1185">Reference proteome</keyword>
<evidence type="ECO:0000313" key="2">
    <source>
        <dbReference type="EMBL" id="KAK9943178.1"/>
    </source>
</evidence>
<feature type="compositionally biased region" description="Polar residues" evidence="1">
    <location>
        <begin position="31"/>
        <end position="44"/>
    </location>
</feature>
<dbReference type="EMBL" id="JBEDUW010000002">
    <property type="protein sequence ID" value="KAK9943178.1"/>
    <property type="molecule type" value="Genomic_DNA"/>
</dbReference>
<organism evidence="2 3">
    <name type="scientific">Rubus argutus</name>
    <name type="common">Southern blackberry</name>
    <dbReference type="NCBI Taxonomy" id="59490"/>
    <lineage>
        <taxon>Eukaryota</taxon>
        <taxon>Viridiplantae</taxon>
        <taxon>Streptophyta</taxon>
        <taxon>Embryophyta</taxon>
        <taxon>Tracheophyta</taxon>
        <taxon>Spermatophyta</taxon>
        <taxon>Magnoliopsida</taxon>
        <taxon>eudicotyledons</taxon>
        <taxon>Gunneridae</taxon>
        <taxon>Pentapetalae</taxon>
        <taxon>rosids</taxon>
        <taxon>fabids</taxon>
        <taxon>Rosales</taxon>
        <taxon>Rosaceae</taxon>
        <taxon>Rosoideae</taxon>
        <taxon>Rosoideae incertae sedis</taxon>
        <taxon>Rubus</taxon>
    </lineage>
</organism>
<protein>
    <submittedName>
        <fullName evidence="2">Uncharacterized protein</fullName>
    </submittedName>
</protein>
<evidence type="ECO:0000256" key="1">
    <source>
        <dbReference type="SAM" id="MobiDB-lite"/>
    </source>
</evidence>
<gene>
    <name evidence="2" type="ORF">M0R45_008796</name>
</gene>
<feature type="region of interest" description="Disordered" evidence="1">
    <location>
        <begin position="164"/>
        <end position="195"/>
    </location>
</feature>
<feature type="compositionally biased region" description="Basic residues" evidence="1">
    <location>
        <begin position="14"/>
        <end position="25"/>
    </location>
</feature>
<feature type="compositionally biased region" description="Polar residues" evidence="1">
    <location>
        <begin position="1"/>
        <end position="10"/>
    </location>
</feature>
<sequence length="195" mass="21859">MEQSTSQTIQPFKPHQHSQNRKPNHPHGSSLRRSQSTPNQPETKTQKLITHYYPILIILFQSKPPNPHQYHHEPATSQTNLTHQLPHHQFTSIQNPYLQTSHKAGFDKAQSINIQSSSTVPSLHRIILSVVLKTAIPAIPLDAVADLSTRAAKFLPKVDVAALPTPSTHPSHRRSWQVPNQIGCRHSAQPPSIQN</sequence>
<dbReference type="Proteomes" id="UP001457282">
    <property type="component" value="Unassembled WGS sequence"/>
</dbReference>